<dbReference type="Pfam" id="PF25906">
    <property type="entry name" value="PucR-like_N"/>
    <property type="match status" value="1"/>
</dbReference>
<dbReference type="InterPro" id="IPR025736">
    <property type="entry name" value="PucR_C-HTH_dom"/>
</dbReference>
<keyword evidence="4" id="KW-1185">Reference proteome</keyword>
<accession>A0A839RLI3</accession>
<dbReference type="Gene3D" id="1.10.10.2840">
    <property type="entry name" value="PucR C-terminal helix-turn-helix domain"/>
    <property type="match status" value="1"/>
</dbReference>
<evidence type="ECO:0000259" key="1">
    <source>
        <dbReference type="Pfam" id="PF13556"/>
    </source>
</evidence>
<feature type="domain" description="PucR C-terminal helix-turn-helix" evidence="1">
    <location>
        <begin position="344"/>
        <end position="400"/>
    </location>
</feature>
<evidence type="ECO:0000259" key="2">
    <source>
        <dbReference type="Pfam" id="PF25906"/>
    </source>
</evidence>
<gene>
    <name evidence="3" type="ORF">FHU29_001347</name>
</gene>
<dbReference type="Pfam" id="PF13556">
    <property type="entry name" value="HTH_30"/>
    <property type="match status" value="1"/>
</dbReference>
<comment type="caution">
    <text evidence="3">The sequence shown here is derived from an EMBL/GenBank/DDBJ whole genome shotgun (WGS) entry which is preliminary data.</text>
</comment>
<feature type="domain" description="PucR-like N-terminal" evidence="2">
    <location>
        <begin position="18"/>
        <end position="180"/>
    </location>
</feature>
<evidence type="ECO:0000313" key="4">
    <source>
        <dbReference type="Proteomes" id="UP000567922"/>
    </source>
</evidence>
<evidence type="ECO:0000313" key="3">
    <source>
        <dbReference type="EMBL" id="MBB3036913.1"/>
    </source>
</evidence>
<evidence type="ECO:0008006" key="5">
    <source>
        <dbReference type="Google" id="ProtNLM"/>
    </source>
</evidence>
<dbReference type="Proteomes" id="UP000567922">
    <property type="component" value="Unassembled WGS sequence"/>
</dbReference>
<dbReference type="InterPro" id="IPR058663">
    <property type="entry name" value="PucR-like_N"/>
</dbReference>
<dbReference type="PANTHER" id="PTHR33744:SF1">
    <property type="entry name" value="DNA-BINDING TRANSCRIPTIONAL ACTIVATOR ADER"/>
    <property type="match status" value="1"/>
</dbReference>
<dbReference type="PANTHER" id="PTHR33744">
    <property type="entry name" value="CARBOHYDRATE DIACID REGULATOR"/>
    <property type="match status" value="1"/>
</dbReference>
<sequence length="411" mass="44657">MANERAERDLGLVTGLALDPEIVAALQVGLPRFAELTVAAVMVEVPSYSRAFSGRMGKTIEGAVRMALGALVQIAARAEGSDLRSPLPAALDGAYELGRGEARNGRSMDALLAAYRVGARAAWREMATTVVERGLPALTVARFAELAFAFIDELSAASIAGHADERATTGQVRQHYLDQLGQNLLAGKPEEALLSSAERATWQAPDTLTAVLLPLAQTRGLMSRFGQATLHITEELPGMEATDPSAVLLIPDMDGANRATLLRLLEDRHAIVGPAREWTRVRSSYQRALRTREIVRGDIAAPIDTNEHLVELILTADLEAAEDLRNRVLAPLAEIRASSAERLGETLRSWLLHQGQRDLVAADLYVHAQTVRYRMTQLRELYGDRLSDPQTVLELIVALSIPSTPDNDEVT</sequence>
<dbReference type="AlphaFoldDB" id="A0A839RLI3"/>
<dbReference type="EMBL" id="JACHWS010000001">
    <property type="protein sequence ID" value="MBB3036913.1"/>
    <property type="molecule type" value="Genomic_DNA"/>
</dbReference>
<name>A0A839RLI3_9ACTN</name>
<organism evidence="3 4">
    <name type="scientific">Hoyosella altamirensis</name>
    <dbReference type="NCBI Taxonomy" id="616997"/>
    <lineage>
        <taxon>Bacteria</taxon>
        <taxon>Bacillati</taxon>
        <taxon>Actinomycetota</taxon>
        <taxon>Actinomycetes</taxon>
        <taxon>Mycobacteriales</taxon>
        <taxon>Hoyosellaceae</taxon>
        <taxon>Hoyosella</taxon>
    </lineage>
</organism>
<protein>
    <recommendedName>
        <fullName evidence="5">Transcriptional regulator</fullName>
    </recommendedName>
</protein>
<dbReference type="RefSeq" id="WP_064442055.1">
    <property type="nucleotide sequence ID" value="NZ_BDDI01000018.1"/>
</dbReference>
<dbReference type="InterPro" id="IPR042070">
    <property type="entry name" value="PucR_C-HTH_sf"/>
</dbReference>
<reference evidence="3 4" key="1">
    <citation type="submission" date="2020-08" db="EMBL/GenBank/DDBJ databases">
        <title>Sequencing the genomes of 1000 actinobacteria strains.</title>
        <authorList>
            <person name="Klenk H.-P."/>
        </authorList>
    </citation>
    <scope>NUCLEOTIDE SEQUENCE [LARGE SCALE GENOMIC DNA]</scope>
    <source>
        <strain evidence="3 4">DSM 45258</strain>
    </source>
</reference>
<dbReference type="InterPro" id="IPR051448">
    <property type="entry name" value="CdaR-like_regulators"/>
</dbReference>
<dbReference type="OrthoDB" id="5243741at2"/>
<proteinExistence type="predicted"/>